<evidence type="ECO:0000256" key="6">
    <source>
        <dbReference type="SAM" id="SignalP"/>
    </source>
</evidence>
<keyword evidence="6" id="KW-0732">Signal</keyword>
<dbReference type="InterPro" id="IPR045864">
    <property type="entry name" value="aa-tRNA-synth_II/BPL/LPL"/>
</dbReference>
<dbReference type="OrthoDB" id="19908at2759"/>
<dbReference type="NCBIfam" id="TIGR00214">
    <property type="entry name" value="lipB"/>
    <property type="match status" value="1"/>
</dbReference>
<dbReference type="Pfam" id="PF21948">
    <property type="entry name" value="LplA-B_cat"/>
    <property type="match status" value="1"/>
</dbReference>
<comment type="pathway">
    <text evidence="1">Protein modification; protein lipoylation via endogenous pathway; protein N(6)-(lipoyl)lysine from octanoyl-[acyl-carrier-protein]: step 1/2.</text>
</comment>
<dbReference type="PROSITE" id="PS51733">
    <property type="entry name" value="BPL_LPL_CATALYTIC"/>
    <property type="match status" value="1"/>
</dbReference>
<proteinExistence type="inferred from homology"/>
<dbReference type="PANTHER" id="PTHR10993">
    <property type="entry name" value="OCTANOYLTRANSFERASE"/>
    <property type="match status" value="1"/>
</dbReference>
<feature type="signal peptide" evidence="6">
    <location>
        <begin position="1"/>
        <end position="23"/>
    </location>
</feature>
<keyword evidence="9" id="KW-1185">Reference proteome</keyword>
<sequence>MGMQYSRFITLLFAAVLLAPNSAYTPRVTGLRRPSSILFCSSSSSRPPQALGVYDPLPSSHPTRTVTLHDYTSSPSSYADILELQEHLLTGEDEDHLIVTIHEPTYTTGTSTPPSHLPPPSSPTPTIPIKRGGSITYHGPGQLVLYPILSLSNYKKDVHWYIRALEEVSLRAGNLYVEEEEVVGVREGFTGIFYEDENRGKFKIGQVGVRIKKWRTMHGVSVNVEGVALEGFEGWIKPCGIEDVEAGYLDGIRKGGGVEEFKGIVLEVFKDVFKCEYV</sequence>
<dbReference type="Proteomes" id="UP001165122">
    <property type="component" value="Unassembled WGS sequence"/>
</dbReference>
<dbReference type="GO" id="GO:0009249">
    <property type="term" value="P:protein lipoylation"/>
    <property type="evidence" value="ECO:0007669"/>
    <property type="project" value="InterPro"/>
</dbReference>
<dbReference type="EMBL" id="BRXW01000101">
    <property type="protein sequence ID" value="GMI06563.1"/>
    <property type="molecule type" value="Genomic_DNA"/>
</dbReference>
<evidence type="ECO:0000256" key="5">
    <source>
        <dbReference type="ARBA" id="ARBA00023315"/>
    </source>
</evidence>
<evidence type="ECO:0000313" key="9">
    <source>
        <dbReference type="Proteomes" id="UP001165122"/>
    </source>
</evidence>
<protein>
    <recommendedName>
        <fullName evidence="3">lipoyl(octanoyl) transferase</fullName>
        <ecNumber evidence="3">2.3.1.181</ecNumber>
    </recommendedName>
</protein>
<dbReference type="InterPro" id="IPR000544">
    <property type="entry name" value="Octanoyltransferase"/>
</dbReference>
<dbReference type="EC" id="2.3.1.181" evidence="3"/>
<name>A0A9W7F9X2_9STRA</name>
<keyword evidence="4" id="KW-0808">Transferase</keyword>
<feature type="domain" description="BPL/LPL catalytic" evidence="7">
    <location>
        <begin position="91"/>
        <end position="277"/>
    </location>
</feature>
<dbReference type="GO" id="GO:0033819">
    <property type="term" value="F:lipoyl(octanoyl) transferase activity"/>
    <property type="evidence" value="ECO:0007669"/>
    <property type="project" value="UniProtKB-EC"/>
</dbReference>
<dbReference type="AlphaFoldDB" id="A0A9W7F9X2"/>
<evidence type="ECO:0000313" key="8">
    <source>
        <dbReference type="EMBL" id="GMI06563.1"/>
    </source>
</evidence>
<organism evidence="8 9">
    <name type="scientific">Triparma laevis f. longispina</name>
    <dbReference type="NCBI Taxonomy" id="1714387"/>
    <lineage>
        <taxon>Eukaryota</taxon>
        <taxon>Sar</taxon>
        <taxon>Stramenopiles</taxon>
        <taxon>Ochrophyta</taxon>
        <taxon>Bolidophyceae</taxon>
        <taxon>Parmales</taxon>
        <taxon>Triparmaceae</taxon>
        <taxon>Triparma</taxon>
    </lineage>
</organism>
<evidence type="ECO:0000256" key="4">
    <source>
        <dbReference type="ARBA" id="ARBA00022679"/>
    </source>
</evidence>
<reference evidence="9" key="1">
    <citation type="journal article" date="2023" name="Commun. Biol.">
        <title>Genome analysis of Parmales, the sister group of diatoms, reveals the evolutionary specialization of diatoms from phago-mixotrophs to photoautotrophs.</title>
        <authorList>
            <person name="Ban H."/>
            <person name="Sato S."/>
            <person name="Yoshikawa S."/>
            <person name="Yamada K."/>
            <person name="Nakamura Y."/>
            <person name="Ichinomiya M."/>
            <person name="Sato N."/>
            <person name="Blanc-Mathieu R."/>
            <person name="Endo H."/>
            <person name="Kuwata A."/>
            <person name="Ogata H."/>
        </authorList>
    </citation>
    <scope>NUCLEOTIDE SEQUENCE [LARGE SCALE GENOMIC DNA]</scope>
    <source>
        <strain evidence="9">NIES 3700</strain>
    </source>
</reference>
<feature type="chain" id="PRO_5040815169" description="lipoyl(octanoyl) transferase" evidence="6">
    <location>
        <begin position="24"/>
        <end position="278"/>
    </location>
</feature>
<evidence type="ECO:0000256" key="2">
    <source>
        <dbReference type="ARBA" id="ARBA00007907"/>
    </source>
</evidence>
<comment type="similarity">
    <text evidence="2">Belongs to the LipB family.</text>
</comment>
<gene>
    <name evidence="8" type="ORF">TrLO_g4086</name>
</gene>
<evidence type="ECO:0000256" key="1">
    <source>
        <dbReference type="ARBA" id="ARBA00004821"/>
    </source>
</evidence>
<evidence type="ECO:0000259" key="7">
    <source>
        <dbReference type="PROSITE" id="PS51733"/>
    </source>
</evidence>
<dbReference type="PROSITE" id="PS01313">
    <property type="entry name" value="LIPB"/>
    <property type="match status" value="1"/>
</dbReference>
<dbReference type="Gene3D" id="3.30.930.10">
    <property type="entry name" value="Bira Bifunctional Protein, Domain 2"/>
    <property type="match status" value="1"/>
</dbReference>
<dbReference type="InterPro" id="IPR004143">
    <property type="entry name" value="BPL_LPL_catalytic"/>
</dbReference>
<dbReference type="InterPro" id="IPR020605">
    <property type="entry name" value="Octanoyltransferase_CS"/>
</dbReference>
<evidence type="ECO:0000256" key="3">
    <source>
        <dbReference type="ARBA" id="ARBA00012334"/>
    </source>
</evidence>
<keyword evidence="5" id="KW-0012">Acyltransferase</keyword>
<comment type="caution">
    <text evidence="8">The sequence shown here is derived from an EMBL/GenBank/DDBJ whole genome shotgun (WGS) entry which is preliminary data.</text>
</comment>
<dbReference type="SUPFAM" id="SSF55681">
    <property type="entry name" value="Class II aaRS and biotin synthetases"/>
    <property type="match status" value="1"/>
</dbReference>
<dbReference type="PANTHER" id="PTHR10993:SF7">
    <property type="entry name" value="LIPOYLTRANSFERASE 2, MITOCHONDRIAL-RELATED"/>
    <property type="match status" value="1"/>
</dbReference>
<accession>A0A9W7F9X2</accession>